<dbReference type="InterPro" id="IPR046341">
    <property type="entry name" value="SET_dom_sf"/>
</dbReference>
<dbReference type="SMART" id="SM00317">
    <property type="entry name" value="SET"/>
    <property type="match status" value="1"/>
</dbReference>
<reference evidence="3" key="1">
    <citation type="journal article" date="2016" name="Genome Announc.">
        <title>Draft genome sequences of fungus Aspergillus calidoustus.</title>
        <authorList>
            <person name="Horn F."/>
            <person name="Linde J."/>
            <person name="Mattern D.J."/>
            <person name="Walther G."/>
            <person name="Guthke R."/>
            <person name="Scherlach K."/>
            <person name="Martin K."/>
            <person name="Brakhage A.A."/>
            <person name="Petzke L."/>
            <person name="Valiante V."/>
        </authorList>
    </citation>
    <scope>NUCLEOTIDE SEQUENCE [LARGE SCALE GENOMIC DNA]</scope>
    <source>
        <strain evidence="3">SF006504</strain>
    </source>
</reference>
<dbReference type="SUPFAM" id="SSF82199">
    <property type="entry name" value="SET domain"/>
    <property type="match status" value="1"/>
</dbReference>
<dbReference type="STRING" id="454130.A0A0U5FXA2"/>
<keyword evidence="3" id="KW-1185">Reference proteome</keyword>
<dbReference type="AlphaFoldDB" id="A0A0U5FXA2"/>
<dbReference type="Pfam" id="PF00856">
    <property type="entry name" value="SET"/>
    <property type="match status" value="1"/>
</dbReference>
<dbReference type="PROSITE" id="PS50280">
    <property type="entry name" value="SET"/>
    <property type="match status" value="1"/>
</dbReference>
<gene>
    <name evidence="2" type="ORF">ASPCAL04103</name>
</gene>
<accession>A0A0U5FXA2</accession>
<evidence type="ECO:0000259" key="1">
    <source>
        <dbReference type="PROSITE" id="PS50280"/>
    </source>
</evidence>
<dbReference type="InterPro" id="IPR001214">
    <property type="entry name" value="SET_dom"/>
</dbReference>
<dbReference type="InterPro" id="IPR053105">
    <property type="entry name" value="Class_V-like_SAM-MTase"/>
</dbReference>
<organism evidence="2 3">
    <name type="scientific">Aspergillus calidoustus</name>
    <dbReference type="NCBI Taxonomy" id="454130"/>
    <lineage>
        <taxon>Eukaryota</taxon>
        <taxon>Fungi</taxon>
        <taxon>Dikarya</taxon>
        <taxon>Ascomycota</taxon>
        <taxon>Pezizomycotina</taxon>
        <taxon>Eurotiomycetes</taxon>
        <taxon>Eurotiomycetidae</taxon>
        <taxon>Eurotiales</taxon>
        <taxon>Aspergillaceae</taxon>
        <taxon>Aspergillus</taxon>
        <taxon>Aspergillus subgen. Nidulantes</taxon>
    </lineage>
</organism>
<dbReference type="OMA" id="HQEATWL"/>
<evidence type="ECO:0000313" key="3">
    <source>
        <dbReference type="Proteomes" id="UP000054771"/>
    </source>
</evidence>
<sequence length="425" mass="48514">MAGPSPSRKRTASDAKEPTLRVKRLRDTGETEDIIHNKPKHDLNNYSVMVQRKARRLVREILASVYYDINTVCVMRTNAKLNPNFENIAYYRIQFRESTALLDRVVSYNFEPTPHADPRGTLRRLDGFVKLFGWKMLSICMLSEGFRRACREISHPALWKELMKMFSDNKVSLEVFARSRNLDWRGQLLKYAGLGIPALEKELRPARSMWQQHPHHVVQSVENKVKRPVFENNLQIHIDRCIMNPDEWAGETKDPTLRTMYDGRCDLCLSAEICDCKLDPSVGTLVELVERPGTGTGVRALTNFKKGDILGQFVGELLPPNFSGDPIYALAHVSKKDSGDCIATVSPRYYGNWTRYLAHSCNAATEFRARTIGDRTIMTVEAARDISAFEDITVDYGEGYWLDKKCMCGERSCVSKPRWTFGGNF</sequence>
<dbReference type="PANTHER" id="PTHR47250:SF3">
    <property type="entry name" value="HISTONE-LYSINE N-METHYLTRANSFERASE SET-6"/>
    <property type="match status" value="1"/>
</dbReference>
<protein>
    <recommendedName>
        <fullName evidence="1">SET domain-containing protein</fullName>
    </recommendedName>
</protein>
<dbReference type="Gene3D" id="2.170.270.10">
    <property type="entry name" value="SET domain"/>
    <property type="match status" value="1"/>
</dbReference>
<dbReference type="PANTHER" id="PTHR47250">
    <property type="entry name" value="HISTONE-LYSINE N-METHYLTRANSFERASE SET-6"/>
    <property type="match status" value="1"/>
</dbReference>
<feature type="domain" description="SET" evidence="1">
    <location>
        <begin position="284"/>
        <end position="397"/>
    </location>
</feature>
<evidence type="ECO:0000313" key="2">
    <source>
        <dbReference type="EMBL" id="CEL02942.1"/>
    </source>
</evidence>
<name>A0A0U5FXA2_ASPCI</name>
<proteinExistence type="predicted"/>
<dbReference type="Proteomes" id="UP000054771">
    <property type="component" value="Unassembled WGS sequence"/>
</dbReference>
<dbReference type="EMBL" id="CDMC01000003">
    <property type="protein sequence ID" value="CEL02942.1"/>
    <property type="molecule type" value="Genomic_DNA"/>
</dbReference>
<dbReference type="OrthoDB" id="308383at2759"/>